<sequence length="201" mass="22108">MNQSEFAKLHGVSRKTVTTWKARGWLVQDGDEINVEASNSLIERYRKAVTLGGKKTPGNSQGNKKGNTSGKRQGNTQKGNSQRDDSPASIAGRMIAEHGVTMSRDEALTMKENYFALLAKLDHDVKAGKLLPWQDMIDIIAQEYTRMRTRLTALAPEHGPRLRALASTVDDAGFVSALQELIYEALNELGLDNRENPASAV</sequence>
<gene>
    <name evidence="2" type="ORF">AV903_01570</name>
</gene>
<reference evidence="3" key="1">
    <citation type="submission" date="2016-01" db="EMBL/GenBank/DDBJ databases">
        <authorList>
            <person name="Shapiro L."/>
        </authorList>
    </citation>
    <scope>NUCLEOTIDE SEQUENCE [LARGE SCALE GENOMIC DNA]</scope>
    <source>
        <strain evidence="3">MDcuke</strain>
    </source>
</reference>
<accession>A0A345CNS9</accession>
<evidence type="ECO:0000313" key="2">
    <source>
        <dbReference type="EMBL" id="AXF75096.1"/>
    </source>
</evidence>
<protein>
    <submittedName>
        <fullName evidence="2">RNA polymerase subunit sigma-70</fullName>
    </submittedName>
</protein>
<feature type="region of interest" description="Disordered" evidence="1">
    <location>
        <begin position="52"/>
        <end position="89"/>
    </location>
</feature>
<evidence type="ECO:0000313" key="3">
    <source>
        <dbReference type="Proteomes" id="UP000264980"/>
    </source>
</evidence>
<dbReference type="RefSeq" id="WP_233478907.1">
    <property type="nucleotide sequence ID" value="NZ_CP013970.1"/>
</dbReference>
<dbReference type="AlphaFoldDB" id="A0A345CNS9"/>
<proteinExistence type="predicted"/>
<organism evidence="2 3">
    <name type="scientific">Erwinia tracheiphila</name>
    <dbReference type="NCBI Taxonomy" id="65700"/>
    <lineage>
        <taxon>Bacteria</taxon>
        <taxon>Pseudomonadati</taxon>
        <taxon>Pseudomonadota</taxon>
        <taxon>Gammaproteobacteria</taxon>
        <taxon>Enterobacterales</taxon>
        <taxon>Erwiniaceae</taxon>
        <taxon>Erwinia</taxon>
    </lineage>
</organism>
<dbReference type="Proteomes" id="UP000264980">
    <property type="component" value="Chromosome"/>
</dbReference>
<dbReference type="EMBL" id="CP013970">
    <property type="protein sequence ID" value="AXF75096.1"/>
    <property type="molecule type" value="Genomic_DNA"/>
</dbReference>
<feature type="compositionally biased region" description="Polar residues" evidence="1">
    <location>
        <begin position="57"/>
        <end position="80"/>
    </location>
</feature>
<evidence type="ECO:0000256" key="1">
    <source>
        <dbReference type="SAM" id="MobiDB-lite"/>
    </source>
</evidence>
<name>A0A345CNS9_9GAMM</name>